<evidence type="ECO:0000256" key="1">
    <source>
        <dbReference type="SAM" id="MobiDB-lite"/>
    </source>
</evidence>
<organism evidence="2 3">
    <name type="scientific">Phenylobacterium hankyongense</name>
    <dbReference type="NCBI Taxonomy" id="1813876"/>
    <lineage>
        <taxon>Bacteria</taxon>
        <taxon>Pseudomonadati</taxon>
        <taxon>Pseudomonadota</taxon>
        <taxon>Alphaproteobacteria</taxon>
        <taxon>Caulobacterales</taxon>
        <taxon>Caulobacteraceae</taxon>
        <taxon>Phenylobacterium</taxon>
    </lineage>
</organism>
<keyword evidence="3" id="KW-1185">Reference proteome</keyword>
<feature type="compositionally biased region" description="Basic residues" evidence="1">
    <location>
        <begin position="98"/>
        <end position="110"/>
    </location>
</feature>
<dbReference type="RefSeq" id="WP_111457238.1">
    <property type="nucleotide sequence ID" value="NZ_QFYP01000001.1"/>
</dbReference>
<reference evidence="3" key="1">
    <citation type="submission" date="2018-05" db="EMBL/GenBank/DDBJ databases">
        <authorList>
            <person name="Li X."/>
        </authorList>
    </citation>
    <scope>NUCLEOTIDE SEQUENCE [LARGE SCALE GENOMIC DNA]</scope>
    <source>
        <strain evidence="3">HKS-05</strain>
    </source>
</reference>
<dbReference type="EMBL" id="QFYP01000001">
    <property type="protein sequence ID" value="RAK59945.1"/>
    <property type="molecule type" value="Genomic_DNA"/>
</dbReference>
<sequence>MTSPIDPIRRAAHLRRARNADADAVEESADTEATNLPVPVDSPRQPPPRAAKSGDDAAFAAHLLGQDGQKRGLRAGATVIDTAKASYNRTEWSGSKDRRARKGRVARTDI</sequence>
<feature type="region of interest" description="Disordered" evidence="1">
    <location>
        <begin position="1"/>
        <end position="55"/>
    </location>
</feature>
<dbReference type="AlphaFoldDB" id="A0A328B073"/>
<accession>A0A328B073</accession>
<evidence type="ECO:0000313" key="2">
    <source>
        <dbReference type="EMBL" id="RAK59945.1"/>
    </source>
</evidence>
<dbReference type="OrthoDB" id="7207160at2"/>
<proteinExistence type="predicted"/>
<dbReference type="Proteomes" id="UP000249842">
    <property type="component" value="Unassembled WGS sequence"/>
</dbReference>
<evidence type="ECO:0000313" key="3">
    <source>
        <dbReference type="Proteomes" id="UP000249842"/>
    </source>
</evidence>
<name>A0A328B073_9CAUL</name>
<gene>
    <name evidence="2" type="ORF">DJ021_09075</name>
</gene>
<feature type="region of interest" description="Disordered" evidence="1">
    <location>
        <begin position="82"/>
        <end position="110"/>
    </location>
</feature>
<comment type="caution">
    <text evidence="2">The sequence shown here is derived from an EMBL/GenBank/DDBJ whole genome shotgun (WGS) entry which is preliminary data.</text>
</comment>
<protein>
    <submittedName>
        <fullName evidence="2">Uncharacterized protein</fullName>
    </submittedName>
</protein>